<dbReference type="Proteomes" id="UP001187315">
    <property type="component" value="Unassembled WGS sequence"/>
</dbReference>
<name>A0AA88MUP1_TACVA</name>
<comment type="caution">
    <text evidence="1">The sequence shown here is derived from an EMBL/GenBank/DDBJ whole genome shotgun (WGS) entry which is preliminary data.</text>
</comment>
<dbReference type="AlphaFoldDB" id="A0AA88MUP1"/>
<evidence type="ECO:0000313" key="2">
    <source>
        <dbReference type="Proteomes" id="UP001187315"/>
    </source>
</evidence>
<proteinExistence type="predicted"/>
<reference evidence="1" key="1">
    <citation type="submission" date="2023-08" db="EMBL/GenBank/DDBJ databases">
        <title>Pelteobagrus vachellii genome.</title>
        <authorList>
            <person name="Liu H."/>
        </authorList>
    </citation>
    <scope>NUCLEOTIDE SEQUENCE</scope>
    <source>
        <strain evidence="1">PRFRI_2022a</strain>
        <tissue evidence="1">Muscle</tissue>
    </source>
</reference>
<gene>
    <name evidence="1" type="ORF">Q7C36_010416</name>
</gene>
<dbReference type="EMBL" id="JAVHJS010000010">
    <property type="protein sequence ID" value="KAK2845562.1"/>
    <property type="molecule type" value="Genomic_DNA"/>
</dbReference>
<evidence type="ECO:0000313" key="1">
    <source>
        <dbReference type="EMBL" id="KAK2845562.1"/>
    </source>
</evidence>
<accession>A0AA88MUP1</accession>
<sequence length="87" mass="9805">MFAVMTGTSTDKTTPVLTSEMEFTDEELMWLLDISSEVPDGDLTPMEEFWCELAKPTTSQEARLFQLLATIHFGLIDSSTMFHNAPQ</sequence>
<organism evidence="1 2">
    <name type="scientific">Tachysurus vachellii</name>
    <name type="common">Darkbarbel catfish</name>
    <name type="synonym">Pelteobagrus vachellii</name>
    <dbReference type="NCBI Taxonomy" id="175792"/>
    <lineage>
        <taxon>Eukaryota</taxon>
        <taxon>Metazoa</taxon>
        <taxon>Chordata</taxon>
        <taxon>Craniata</taxon>
        <taxon>Vertebrata</taxon>
        <taxon>Euteleostomi</taxon>
        <taxon>Actinopterygii</taxon>
        <taxon>Neopterygii</taxon>
        <taxon>Teleostei</taxon>
        <taxon>Ostariophysi</taxon>
        <taxon>Siluriformes</taxon>
        <taxon>Bagridae</taxon>
        <taxon>Tachysurus</taxon>
    </lineage>
</organism>
<keyword evidence="2" id="KW-1185">Reference proteome</keyword>
<protein>
    <submittedName>
        <fullName evidence="1">Uncharacterized protein</fullName>
    </submittedName>
</protein>